<dbReference type="Pfam" id="PF04536">
    <property type="entry name" value="TPM_phosphatase"/>
    <property type="match status" value="1"/>
</dbReference>
<proteinExistence type="predicted"/>
<dbReference type="AlphaFoldDB" id="A0A833CCT1"/>
<keyword evidence="2" id="KW-0812">Transmembrane</keyword>
<evidence type="ECO:0000313" key="5">
    <source>
        <dbReference type="EMBL" id="KAB1479565.1"/>
    </source>
</evidence>
<dbReference type="RefSeq" id="WP_006555920.1">
    <property type="nucleotide sequence ID" value="NZ_CALMIE010000150.1"/>
</dbReference>
<dbReference type="Proteomes" id="UP000434554">
    <property type="component" value="Unassembled WGS sequence"/>
</dbReference>
<evidence type="ECO:0000256" key="1">
    <source>
        <dbReference type="SAM" id="MobiDB-lite"/>
    </source>
</evidence>
<dbReference type="Gene3D" id="3.10.310.50">
    <property type="match status" value="1"/>
</dbReference>
<feature type="transmembrane region" description="Helical" evidence="2">
    <location>
        <begin position="194"/>
        <end position="215"/>
    </location>
</feature>
<dbReference type="PANTHER" id="PTHR30373:SF2">
    <property type="entry name" value="UPF0603 PROTEIN YGCG"/>
    <property type="match status" value="1"/>
</dbReference>
<feature type="region of interest" description="Disordered" evidence="1">
    <location>
        <begin position="240"/>
        <end position="264"/>
    </location>
</feature>
<comment type="caution">
    <text evidence="5">The sequence shown here is derived from an EMBL/GenBank/DDBJ whole genome shotgun (WGS) entry which is preliminary data.</text>
</comment>
<reference evidence="5 6" key="1">
    <citation type="submission" date="2019-09" db="EMBL/GenBank/DDBJ databases">
        <title>Draft genome sequence of 3 type strains from the CCUG.</title>
        <authorList>
            <person name="Pineiro-Iglesias B."/>
            <person name="Tunovic T."/>
            <person name="Unosson C."/>
            <person name="Inganas E."/>
            <person name="Ohlen M."/>
            <person name="Cardew S."/>
            <person name="Jensie-Markopoulos S."/>
            <person name="Salva-Serra F."/>
            <person name="Jaen-Luchoro D."/>
            <person name="Karlsson R."/>
            <person name="Svensson-Stadler L."/>
            <person name="Chun J."/>
            <person name="Moore E."/>
        </authorList>
    </citation>
    <scope>NUCLEOTIDE SEQUENCE [LARGE SCALE GENOMIC DNA]</scope>
    <source>
        <strain evidence="5 6">CCUG 65427</strain>
    </source>
</reference>
<feature type="domain" description="TPM" evidence="4">
    <location>
        <begin position="45"/>
        <end position="166"/>
    </location>
</feature>
<evidence type="ECO:0000259" key="4">
    <source>
        <dbReference type="Pfam" id="PF04536"/>
    </source>
</evidence>
<dbReference type="InterPro" id="IPR007621">
    <property type="entry name" value="TPM_dom"/>
</dbReference>
<dbReference type="GeneID" id="83055392"/>
<gene>
    <name evidence="5" type="ORF">F8R14_02640</name>
</gene>
<protein>
    <submittedName>
        <fullName evidence="5">TPM domain-containing protein</fullName>
    </submittedName>
</protein>
<sequence length="264" mass="27862">MTRIMRKNSILRIIMMLMVTAIVALNALVVQAADIPAKPPAGQYVVDQSKVLSTKEIQTINAIGTQLDRSGKGQLAVVVVPSFGDAAPSDYALNVLRGWGVGHSGKDDGFVLAVATEDKKIFLTVGYGLEGDLNDAKIGQLLDTYAIPSFRQGEYGAGIVRTVWQTAQIIYPDIGKKNQNPQQTQDDNTIELSWWQILLIGGGIIIFLLIDMTLFRGELTRMLLTMFIFRGGGGGGRGGFGGGSGRGGGFGGGSGGGGGAGRGW</sequence>
<accession>A0A833CCT1</accession>
<keyword evidence="2" id="KW-0472">Membrane</keyword>
<name>A0A833CCT1_9FIRM</name>
<organism evidence="5 6">
    <name type="scientific">Veillonella seminalis</name>
    <dbReference type="NCBI Taxonomy" id="1502943"/>
    <lineage>
        <taxon>Bacteria</taxon>
        <taxon>Bacillati</taxon>
        <taxon>Bacillota</taxon>
        <taxon>Negativicutes</taxon>
        <taxon>Veillonellales</taxon>
        <taxon>Veillonellaceae</taxon>
        <taxon>Veillonella</taxon>
    </lineage>
</organism>
<evidence type="ECO:0000256" key="2">
    <source>
        <dbReference type="SAM" id="Phobius"/>
    </source>
</evidence>
<dbReference type="PANTHER" id="PTHR30373">
    <property type="entry name" value="UPF0603 PROTEIN YGCG"/>
    <property type="match status" value="1"/>
</dbReference>
<keyword evidence="3" id="KW-0732">Signal</keyword>
<evidence type="ECO:0000313" key="6">
    <source>
        <dbReference type="Proteomes" id="UP000434554"/>
    </source>
</evidence>
<feature type="chain" id="PRO_5032895030" evidence="3">
    <location>
        <begin position="33"/>
        <end position="264"/>
    </location>
</feature>
<keyword evidence="2" id="KW-1133">Transmembrane helix</keyword>
<evidence type="ECO:0000256" key="3">
    <source>
        <dbReference type="SAM" id="SignalP"/>
    </source>
</evidence>
<feature type="signal peptide" evidence="3">
    <location>
        <begin position="1"/>
        <end position="32"/>
    </location>
</feature>
<dbReference type="EMBL" id="WBKH01000002">
    <property type="protein sequence ID" value="KAB1479565.1"/>
    <property type="molecule type" value="Genomic_DNA"/>
</dbReference>